<keyword evidence="3" id="KW-1185">Reference proteome</keyword>
<dbReference type="Pfam" id="PF05656">
    <property type="entry name" value="DUF805"/>
    <property type="match status" value="1"/>
</dbReference>
<proteinExistence type="predicted"/>
<accession>A0A4R7P3S3</accession>
<dbReference type="Proteomes" id="UP000295341">
    <property type="component" value="Unassembled WGS sequence"/>
</dbReference>
<feature type="transmembrane region" description="Helical" evidence="1">
    <location>
        <begin position="79"/>
        <end position="96"/>
    </location>
</feature>
<dbReference type="RefSeq" id="WP_133881971.1">
    <property type="nucleotide sequence ID" value="NZ_MWIN01000031.1"/>
</dbReference>
<reference evidence="2 3" key="1">
    <citation type="submission" date="2019-03" db="EMBL/GenBank/DDBJ databases">
        <title>Genomic Encyclopedia of Type Strains, Phase IV (KMG-IV): sequencing the most valuable type-strain genomes for metagenomic binning, comparative biology and taxonomic classification.</title>
        <authorList>
            <person name="Goeker M."/>
        </authorList>
    </citation>
    <scope>NUCLEOTIDE SEQUENCE [LARGE SCALE GENOMIC DNA]</scope>
    <source>
        <strain evidence="2 3">DSM 26377</strain>
    </source>
</reference>
<name>A0A4R7P3S3_9GAMM</name>
<dbReference type="AlphaFoldDB" id="A0A4R7P3S3"/>
<dbReference type="PANTHER" id="PTHR34980:SF2">
    <property type="entry name" value="INNER MEMBRANE PROTEIN YHAH-RELATED"/>
    <property type="match status" value="1"/>
</dbReference>
<comment type="caution">
    <text evidence="2">The sequence shown here is derived from an EMBL/GenBank/DDBJ whole genome shotgun (WGS) entry which is preliminary data.</text>
</comment>
<keyword evidence="1" id="KW-1133">Transmembrane helix</keyword>
<feature type="transmembrane region" description="Helical" evidence="1">
    <location>
        <begin position="24"/>
        <end position="41"/>
    </location>
</feature>
<protein>
    <submittedName>
        <fullName evidence="2">Uncharacterized membrane protein YhaH (DUF805 family)</fullName>
    </submittedName>
</protein>
<sequence>MDFGKVLTKEFLLSLEGRINRGQYWAFILIYIAGAIVLGIVDGILGTGGILGLIYALAALYPSICVLARRWHDRGKSGWWTLIGLVPFIGAIWILVECGCLPGTSGPNQYGADPLAPGA</sequence>
<keyword evidence="1" id="KW-0812">Transmembrane</keyword>
<gene>
    <name evidence="2" type="ORF">DFR24_2792</name>
</gene>
<dbReference type="EMBL" id="SOBT01000009">
    <property type="protein sequence ID" value="TDU28423.1"/>
    <property type="molecule type" value="Genomic_DNA"/>
</dbReference>
<dbReference type="InterPro" id="IPR008523">
    <property type="entry name" value="DUF805"/>
</dbReference>
<dbReference type="GO" id="GO:0005886">
    <property type="term" value="C:plasma membrane"/>
    <property type="evidence" value="ECO:0007669"/>
    <property type="project" value="TreeGrafter"/>
</dbReference>
<evidence type="ECO:0000256" key="1">
    <source>
        <dbReference type="SAM" id="Phobius"/>
    </source>
</evidence>
<evidence type="ECO:0000313" key="2">
    <source>
        <dbReference type="EMBL" id="TDU28423.1"/>
    </source>
</evidence>
<dbReference type="OrthoDB" id="9812349at2"/>
<feature type="transmembrane region" description="Helical" evidence="1">
    <location>
        <begin position="47"/>
        <end position="67"/>
    </location>
</feature>
<organism evidence="2 3">
    <name type="scientific">Panacagrimonas perspica</name>
    <dbReference type="NCBI Taxonomy" id="381431"/>
    <lineage>
        <taxon>Bacteria</taxon>
        <taxon>Pseudomonadati</taxon>
        <taxon>Pseudomonadota</taxon>
        <taxon>Gammaproteobacteria</taxon>
        <taxon>Nevskiales</taxon>
        <taxon>Nevskiaceae</taxon>
        <taxon>Panacagrimonas</taxon>
    </lineage>
</organism>
<keyword evidence="1" id="KW-0472">Membrane</keyword>
<dbReference type="PANTHER" id="PTHR34980">
    <property type="entry name" value="INNER MEMBRANE PROTEIN-RELATED-RELATED"/>
    <property type="match status" value="1"/>
</dbReference>
<evidence type="ECO:0000313" key="3">
    <source>
        <dbReference type="Proteomes" id="UP000295341"/>
    </source>
</evidence>